<evidence type="ECO:0000313" key="2">
    <source>
        <dbReference type="Proteomes" id="UP000197535"/>
    </source>
</evidence>
<organism evidence="1 2">
    <name type="scientific">Noviherbaspirillum denitrificans</name>
    <dbReference type="NCBI Taxonomy" id="1968433"/>
    <lineage>
        <taxon>Bacteria</taxon>
        <taxon>Pseudomonadati</taxon>
        <taxon>Pseudomonadota</taxon>
        <taxon>Betaproteobacteria</taxon>
        <taxon>Burkholderiales</taxon>
        <taxon>Oxalobacteraceae</taxon>
        <taxon>Noviherbaspirillum</taxon>
    </lineage>
</organism>
<keyword evidence="2" id="KW-1185">Reference proteome</keyword>
<proteinExistence type="predicted"/>
<protein>
    <submittedName>
        <fullName evidence="1">Uncharacterized protein</fullName>
    </submittedName>
</protein>
<dbReference type="OrthoDB" id="1121317at2"/>
<sequence>MLLHVETRPGLHGDKEPVAFMLGNTRVEVAEILDRWIGSDHSYFRICASDHATYILRHEPLLNQWELTLFKAQI</sequence>
<accession>A0A254TBL2</accession>
<dbReference type="AlphaFoldDB" id="A0A254TBL2"/>
<gene>
    <name evidence="1" type="ORF">AYR66_10905</name>
</gene>
<reference evidence="1 2" key="1">
    <citation type="submission" date="2016-02" db="EMBL/GenBank/DDBJ databases">
        <authorList>
            <person name="Wen L."/>
            <person name="He K."/>
            <person name="Yang H."/>
        </authorList>
    </citation>
    <scope>NUCLEOTIDE SEQUENCE [LARGE SCALE GENOMIC DNA]</scope>
    <source>
        <strain evidence="1 2">TSA40</strain>
    </source>
</reference>
<evidence type="ECO:0000313" key="1">
    <source>
        <dbReference type="EMBL" id="OWW19935.1"/>
    </source>
</evidence>
<comment type="caution">
    <text evidence="1">The sequence shown here is derived from an EMBL/GenBank/DDBJ whole genome shotgun (WGS) entry which is preliminary data.</text>
</comment>
<dbReference type="EMBL" id="LSTO01000001">
    <property type="protein sequence ID" value="OWW19935.1"/>
    <property type="molecule type" value="Genomic_DNA"/>
</dbReference>
<dbReference type="Proteomes" id="UP000197535">
    <property type="component" value="Unassembled WGS sequence"/>
</dbReference>
<name>A0A254TBL2_9BURK</name>